<dbReference type="Pfam" id="PF14300">
    <property type="entry name" value="DMP19"/>
    <property type="match status" value="1"/>
</dbReference>
<sequence>MTEVKIQDKELAQAAAEGADAFLQLVIDKTRDAIGGELTAESMARMSSKQITLIGYSILRDEVMDGGFVQLIHNGYGPFFFHNPFDTAVRTWGLVELCRLMRRVKKRYLRHHEEIEKDMTDEEFMAIYEPMQIFDEFDDDFITNEEAWTNAVAHFVDEHLEEFITICQ</sequence>
<reference evidence="2" key="1">
    <citation type="journal article" date="2020" name="J. ISSAAS">
        <title>Lactobacilli and other gastrointestinal microbiota of Peromyscus leucopus, reservoir host for agents of Lyme disease and other zoonoses in North America.</title>
        <authorList>
            <person name="Milovic A."/>
            <person name="Bassam K."/>
            <person name="Shao H."/>
            <person name="Chatzistamou I."/>
            <person name="Tufts D.M."/>
            <person name="Diuk-Wasser M."/>
            <person name="Barbour A.G."/>
        </authorList>
    </citation>
    <scope>NUCLEOTIDE SEQUENCE</scope>
    <source>
        <strain evidence="2">LL70</strain>
    </source>
</reference>
<organism evidence="2">
    <name type="scientific">uncultured Prevotella sp</name>
    <dbReference type="NCBI Taxonomy" id="159272"/>
    <lineage>
        <taxon>Bacteria</taxon>
        <taxon>Pseudomonadati</taxon>
        <taxon>Bacteroidota</taxon>
        <taxon>Bacteroidia</taxon>
        <taxon>Bacteroidales</taxon>
        <taxon>Prevotellaceae</taxon>
        <taxon>Prevotella</taxon>
        <taxon>environmental samples</taxon>
    </lineage>
</organism>
<dbReference type="EMBL" id="MN990733">
    <property type="protein sequence ID" value="QIM10168.1"/>
    <property type="molecule type" value="Genomic_DNA"/>
</dbReference>
<protein>
    <recommendedName>
        <fullName evidence="1">DNA mimic protein DMP19 C-terminal domain-containing protein</fullName>
    </recommendedName>
</protein>
<feature type="domain" description="DNA mimic protein DMP19 C-terminal" evidence="1">
    <location>
        <begin position="45"/>
        <end position="159"/>
    </location>
</feature>
<gene>
    <name evidence="2" type="ORF">Prevot485_2670</name>
</gene>
<dbReference type="InterPro" id="IPR025402">
    <property type="entry name" value="DMP19_C"/>
</dbReference>
<evidence type="ECO:0000313" key="2">
    <source>
        <dbReference type="EMBL" id="QIM10168.1"/>
    </source>
</evidence>
<proteinExistence type="predicted"/>
<accession>A0A6G8F1Y0</accession>
<name>A0A6G8F1Y0_9BACT</name>
<dbReference type="AlphaFoldDB" id="A0A6G8F1Y0"/>
<evidence type="ECO:0000259" key="1">
    <source>
        <dbReference type="Pfam" id="PF14300"/>
    </source>
</evidence>
<dbReference type="Gene3D" id="1.20.1420.60">
    <property type="match status" value="1"/>
</dbReference>